<dbReference type="RefSeq" id="WP_014281848.1">
    <property type="nucleotide sequence ID" value="NC_016641.1"/>
</dbReference>
<gene>
    <name evidence="11" type="ordered locus">HPL003_22135</name>
</gene>
<dbReference type="NCBIfam" id="NF000756">
    <property type="entry name" value="PRK00047.1"/>
    <property type="match status" value="1"/>
</dbReference>
<dbReference type="Gene3D" id="3.30.420.40">
    <property type="match status" value="2"/>
</dbReference>
<dbReference type="Pfam" id="PF00370">
    <property type="entry name" value="FGGY_N"/>
    <property type="match status" value="1"/>
</dbReference>
<dbReference type="InterPro" id="IPR000577">
    <property type="entry name" value="Carb_kinase_FGGY"/>
</dbReference>
<organism evidence="11 12">
    <name type="scientific">Paenibacillus terrae (strain HPL-003)</name>
    <dbReference type="NCBI Taxonomy" id="985665"/>
    <lineage>
        <taxon>Bacteria</taxon>
        <taxon>Bacillati</taxon>
        <taxon>Bacillota</taxon>
        <taxon>Bacilli</taxon>
        <taxon>Bacillales</taxon>
        <taxon>Paenibacillaceae</taxon>
        <taxon>Paenibacillus</taxon>
    </lineage>
</organism>
<dbReference type="EMBL" id="CP003107">
    <property type="protein sequence ID" value="AET61153.1"/>
    <property type="molecule type" value="Genomic_DNA"/>
</dbReference>
<accession>G7VQ84</accession>
<feature type="domain" description="Carbohydrate kinase FGGY C-terminal" evidence="10">
    <location>
        <begin position="262"/>
        <end position="448"/>
    </location>
</feature>
<evidence type="ECO:0000256" key="6">
    <source>
        <dbReference type="ARBA" id="ARBA00022840"/>
    </source>
</evidence>
<protein>
    <recommendedName>
        <fullName evidence="7">ATP:glycerol 3-phosphotransferase</fullName>
    </recommendedName>
</protein>
<keyword evidence="5" id="KW-0319">Glycerol metabolism</keyword>
<dbReference type="SUPFAM" id="SSF53067">
    <property type="entry name" value="Actin-like ATPase domain"/>
    <property type="match status" value="2"/>
</dbReference>
<dbReference type="InterPro" id="IPR043129">
    <property type="entry name" value="ATPase_NBD"/>
</dbReference>
<evidence type="ECO:0000256" key="1">
    <source>
        <dbReference type="ARBA" id="ARBA00009156"/>
    </source>
</evidence>
<evidence type="ECO:0000256" key="8">
    <source>
        <dbReference type="RuleBase" id="RU003733"/>
    </source>
</evidence>
<reference key="2">
    <citation type="submission" date="2011-11" db="EMBL/GenBank/DDBJ databases">
        <authorList>
            <person name="Shin S.H."/>
            <person name="Kim S."/>
            <person name="Kim J.Y."/>
        </authorList>
    </citation>
    <scope>NUCLEOTIDE SEQUENCE</scope>
    <source>
        <strain>HPL-003</strain>
    </source>
</reference>
<dbReference type="GO" id="GO:0004370">
    <property type="term" value="F:glycerol kinase activity"/>
    <property type="evidence" value="ECO:0007669"/>
    <property type="project" value="InterPro"/>
</dbReference>
<keyword evidence="6" id="KW-0067">ATP-binding</keyword>
<proteinExistence type="inferred from homology"/>
<dbReference type="Pfam" id="PF02782">
    <property type="entry name" value="FGGY_C"/>
    <property type="match status" value="1"/>
</dbReference>
<dbReference type="PANTHER" id="PTHR10196">
    <property type="entry name" value="SUGAR KINASE"/>
    <property type="match status" value="1"/>
</dbReference>
<dbReference type="eggNOG" id="COG0554">
    <property type="taxonomic scope" value="Bacteria"/>
</dbReference>
<evidence type="ECO:0000313" key="11">
    <source>
        <dbReference type="EMBL" id="AET61153.1"/>
    </source>
</evidence>
<dbReference type="AlphaFoldDB" id="G7VQ84"/>
<name>G7VQ84_PAETH</name>
<evidence type="ECO:0000256" key="7">
    <source>
        <dbReference type="ARBA" id="ARBA00043149"/>
    </source>
</evidence>
<sequence>MKKQFILTIDQSTSGTKAILFNCAGEIIAKTSFPHTQIYPQPGWVEHNPIEIYDNVMLAALSVLEIGGITPDKLAALTITNQRETAVIWDAVTGLPVHPAIVWQCQRTADTCEVLKNAGFEKLIQSKAGLLLDPYFSASKWSWILQHIPAAAEKLLQGRLLAGTIDSWLLWKLTGGKTHATDYTNASRTSLFNIHTLQWDEELCALFKVPISILPEVKNSDECFGYTDPSGFFGLEIPITGIIGDSQAALFGNHCFEIGSAKATFGTGTSVMMNVGEHCHASERGLVAAIAWGMSGKITYALEAVIRTTGDSLNWLRDNMGLFSTFEEMEVLSKETPACEGVYLVPAFVGLGAPYWDSHARAAITGINRSTRKGHIVRAALESIAYQVKDAVILMQSSSGINLNKLYVDGGASGNATLMQFQADMLGTQVIKSGIAEVSALGSMYLGGIYTGWWSSAKEIVSQSGLGNIYDSKMEIEQREVNYAGWKRAVTSVLVERTECTIMPSHHL</sequence>
<dbReference type="GO" id="GO:0006072">
    <property type="term" value="P:glycerol-3-phosphate metabolic process"/>
    <property type="evidence" value="ECO:0007669"/>
    <property type="project" value="InterPro"/>
</dbReference>
<dbReference type="NCBIfam" id="TIGR01311">
    <property type="entry name" value="glycerol_kin"/>
    <property type="match status" value="1"/>
</dbReference>
<dbReference type="InterPro" id="IPR005999">
    <property type="entry name" value="Glycerol_kin"/>
</dbReference>
<dbReference type="InterPro" id="IPR018485">
    <property type="entry name" value="FGGY_C"/>
</dbReference>
<dbReference type="STRING" id="985665.HPL003_22135"/>
<dbReference type="PROSITE" id="PS00933">
    <property type="entry name" value="FGGY_KINASES_1"/>
    <property type="match status" value="1"/>
</dbReference>
<dbReference type="FunFam" id="3.30.420.40:FF:000008">
    <property type="entry name" value="Glycerol kinase"/>
    <property type="match status" value="1"/>
</dbReference>
<dbReference type="Proteomes" id="UP000005876">
    <property type="component" value="Chromosome"/>
</dbReference>
<feature type="domain" description="Carbohydrate kinase FGGY N-terminal" evidence="9">
    <location>
        <begin position="6"/>
        <end position="252"/>
    </location>
</feature>
<keyword evidence="3" id="KW-0547">Nucleotide-binding</keyword>
<keyword evidence="4 8" id="KW-0418">Kinase</keyword>
<dbReference type="CDD" id="cd07769">
    <property type="entry name" value="ASKHA_NBD_FGGY_GK"/>
    <property type="match status" value="1"/>
</dbReference>
<dbReference type="GO" id="GO:0005524">
    <property type="term" value="F:ATP binding"/>
    <property type="evidence" value="ECO:0007669"/>
    <property type="project" value="UniProtKB-KW"/>
</dbReference>
<evidence type="ECO:0000259" key="10">
    <source>
        <dbReference type="Pfam" id="PF02782"/>
    </source>
</evidence>
<dbReference type="PIRSF" id="PIRSF000538">
    <property type="entry name" value="GlpK"/>
    <property type="match status" value="1"/>
</dbReference>
<evidence type="ECO:0000256" key="5">
    <source>
        <dbReference type="ARBA" id="ARBA00022798"/>
    </source>
</evidence>
<dbReference type="InterPro" id="IPR018483">
    <property type="entry name" value="Carb_kinase_FGGY_CS"/>
</dbReference>
<dbReference type="GO" id="GO:0005829">
    <property type="term" value="C:cytosol"/>
    <property type="evidence" value="ECO:0007669"/>
    <property type="project" value="TreeGrafter"/>
</dbReference>
<dbReference type="KEGG" id="pta:HPL003_22135"/>
<dbReference type="InterPro" id="IPR018484">
    <property type="entry name" value="FGGY_N"/>
</dbReference>
<evidence type="ECO:0000313" key="12">
    <source>
        <dbReference type="Proteomes" id="UP000005876"/>
    </source>
</evidence>
<dbReference type="HOGENOM" id="CLU_009281_2_3_9"/>
<dbReference type="PROSITE" id="PS00445">
    <property type="entry name" value="FGGY_KINASES_2"/>
    <property type="match status" value="1"/>
</dbReference>
<dbReference type="PANTHER" id="PTHR10196:SF69">
    <property type="entry name" value="GLYCEROL KINASE"/>
    <property type="match status" value="1"/>
</dbReference>
<evidence type="ECO:0000256" key="2">
    <source>
        <dbReference type="ARBA" id="ARBA00022679"/>
    </source>
</evidence>
<reference evidence="12" key="1">
    <citation type="submission" date="2011-11" db="EMBL/GenBank/DDBJ databases">
        <title>Complete sequence of Paenibacillus terrae HPL-003.</title>
        <authorList>
            <person name="Shin S.H."/>
            <person name="Kim S."/>
            <person name="Kim J.Y."/>
        </authorList>
    </citation>
    <scope>NUCLEOTIDE SEQUENCE [LARGE SCALE GENOMIC DNA]</scope>
    <source>
        <strain evidence="12">HPL-003</strain>
    </source>
</reference>
<keyword evidence="2 8" id="KW-0808">Transferase</keyword>
<evidence type="ECO:0000256" key="4">
    <source>
        <dbReference type="ARBA" id="ARBA00022777"/>
    </source>
</evidence>
<evidence type="ECO:0000259" key="9">
    <source>
        <dbReference type="Pfam" id="PF00370"/>
    </source>
</evidence>
<evidence type="ECO:0000256" key="3">
    <source>
        <dbReference type="ARBA" id="ARBA00022741"/>
    </source>
</evidence>
<comment type="similarity">
    <text evidence="1 8">Belongs to the FGGY kinase family.</text>
</comment>
<dbReference type="GO" id="GO:0019563">
    <property type="term" value="P:glycerol catabolic process"/>
    <property type="evidence" value="ECO:0007669"/>
    <property type="project" value="TreeGrafter"/>
</dbReference>
<reference evidence="11 12" key="3">
    <citation type="journal article" date="2012" name="J. Bacteriol.">
        <title>Genome Sequence of Paenibacillus terrae HPL-003, a Xylanase-Producing Bacterium Isolated from Soil Found in Forest Residue.</title>
        <authorList>
            <person name="Shin S.H."/>
            <person name="Kim S."/>
            <person name="Kim J.Y."/>
            <person name="Song H.Y."/>
            <person name="Cho S.J."/>
            <person name="Kim D.R."/>
            <person name="Lee K.I."/>
            <person name="Lim H.K."/>
            <person name="Park N.J."/>
            <person name="Hwang I.T."/>
            <person name="Yang K.S."/>
        </authorList>
    </citation>
    <scope>NUCLEOTIDE SEQUENCE [LARGE SCALE GENOMIC DNA]</scope>
    <source>
        <strain evidence="11 12">HPL-003</strain>
    </source>
</reference>